<comment type="caution">
    <text evidence="4">The sequence shown here is derived from an EMBL/GenBank/DDBJ whole genome shotgun (WGS) entry which is preliminary data.</text>
</comment>
<dbReference type="PANTHER" id="PTHR43115:SF4">
    <property type="entry name" value="DEHYDROGENASE_REDUCTASE SDR FAMILY MEMBER 11"/>
    <property type="match status" value="1"/>
</dbReference>
<dbReference type="OrthoDB" id="1933717at2759"/>
<dbReference type="PRINTS" id="PR00081">
    <property type="entry name" value="GDHRDH"/>
</dbReference>
<keyword evidence="2" id="KW-0560">Oxidoreductase</keyword>
<comment type="similarity">
    <text evidence="1 3">Belongs to the short-chain dehydrogenases/reductases (SDR) family.</text>
</comment>
<proteinExistence type="inferred from homology"/>
<name>A0A9Q0S3U6_9DIPT</name>
<dbReference type="Pfam" id="PF00106">
    <property type="entry name" value="adh_short"/>
    <property type="match status" value="1"/>
</dbReference>
<protein>
    <submittedName>
        <fullName evidence="4">Farnesol dehydrogenase</fullName>
    </submittedName>
</protein>
<evidence type="ECO:0000313" key="4">
    <source>
        <dbReference type="EMBL" id="KAJ6642490.1"/>
    </source>
</evidence>
<sequence length="250" mass="26995">MERWSGKVAVVTGASSGIGSAIVVDLVKAGMIVVGLARRKNRVEDLKKQIPSNSTGKLYAVKCDITKDDDIVRAFGWIVFELGGVDVLVNNAGIVKLMPLLEEGNEDTLKSILQTNLWGLVMCTKKAVEIMKRKKIVGGHVININSVVGHKVIGSYGQQPQVNVYPSSKFAVTALTEVLRQEFAFEKMNMKVTSISPGFVKTEIVPAGAMAAIPNALEAEDISEAVLFALGTPPHVQIHELIIKPVGEMF</sequence>
<dbReference type="Gene3D" id="3.40.50.720">
    <property type="entry name" value="NAD(P)-binding Rossmann-like Domain"/>
    <property type="match status" value="1"/>
</dbReference>
<keyword evidence="5" id="KW-1185">Reference proteome</keyword>
<dbReference type="EMBL" id="WJQU01000002">
    <property type="protein sequence ID" value="KAJ6642490.1"/>
    <property type="molecule type" value="Genomic_DNA"/>
</dbReference>
<dbReference type="InterPro" id="IPR020904">
    <property type="entry name" value="Sc_DH/Rdtase_CS"/>
</dbReference>
<evidence type="ECO:0000256" key="1">
    <source>
        <dbReference type="ARBA" id="ARBA00006484"/>
    </source>
</evidence>
<reference evidence="4" key="1">
    <citation type="submission" date="2022-07" db="EMBL/GenBank/DDBJ databases">
        <authorList>
            <person name="Trinca V."/>
            <person name="Uliana J.V.C."/>
            <person name="Torres T.T."/>
            <person name="Ward R.J."/>
            <person name="Monesi N."/>
        </authorList>
    </citation>
    <scope>NUCLEOTIDE SEQUENCE</scope>
    <source>
        <strain evidence="4">HSMRA1968</strain>
        <tissue evidence="4">Whole embryos</tissue>
    </source>
</reference>
<evidence type="ECO:0000313" key="5">
    <source>
        <dbReference type="Proteomes" id="UP001151699"/>
    </source>
</evidence>
<dbReference type="GO" id="GO:0016616">
    <property type="term" value="F:oxidoreductase activity, acting on the CH-OH group of donors, NAD or NADP as acceptor"/>
    <property type="evidence" value="ECO:0007669"/>
    <property type="project" value="UniProtKB-ARBA"/>
</dbReference>
<accession>A0A9Q0S3U6</accession>
<dbReference type="PROSITE" id="PS00061">
    <property type="entry name" value="ADH_SHORT"/>
    <property type="match status" value="1"/>
</dbReference>
<organism evidence="4 5">
    <name type="scientific">Pseudolycoriella hygida</name>
    <dbReference type="NCBI Taxonomy" id="35572"/>
    <lineage>
        <taxon>Eukaryota</taxon>
        <taxon>Metazoa</taxon>
        <taxon>Ecdysozoa</taxon>
        <taxon>Arthropoda</taxon>
        <taxon>Hexapoda</taxon>
        <taxon>Insecta</taxon>
        <taxon>Pterygota</taxon>
        <taxon>Neoptera</taxon>
        <taxon>Endopterygota</taxon>
        <taxon>Diptera</taxon>
        <taxon>Nematocera</taxon>
        <taxon>Sciaroidea</taxon>
        <taxon>Sciaridae</taxon>
        <taxon>Pseudolycoriella</taxon>
    </lineage>
</organism>
<dbReference type="AlphaFoldDB" id="A0A9Q0S3U6"/>
<dbReference type="InterPro" id="IPR002347">
    <property type="entry name" value="SDR_fam"/>
</dbReference>
<gene>
    <name evidence="4" type="primary">SDR-1_2</name>
    <name evidence="4" type="ORF">Bhyg_07441</name>
</gene>
<dbReference type="InterPro" id="IPR036291">
    <property type="entry name" value="NAD(P)-bd_dom_sf"/>
</dbReference>
<evidence type="ECO:0000256" key="3">
    <source>
        <dbReference type="RuleBase" id="RU000363"/>
    </source>
</evidence>
<dbReference type="SUPFAM" id="SSF51735">
    <property type="entry name" value="NAD(P)-binding Rossmann-fold domains"/>
    <property type="match status" value="1"/>
</dbReference>
<dbReference type="PANTHER" id="PTHR43115">
    <property type="entry name" value="DEHYDROGENASE/REDUCTASE SDR FAMILY MEMBER 11"/>
    <property type="match status" value="1"/>
</dbReference>
<evidence type="ECO:0000256" key="2">
    <source>
        <dbReference type="ARBA" id="ARBA00023002"/>
    </source>
</evidence>
<dbReference type="FunFam" id="3.40.50.720:FF:000047">
    <property type="entry name" value="NADP-dependent L-serine/L-allo-threonine dehydrogenase"/>
    <property type="match status" value="1"/>
</dbReference>
<dbReference type="Proteomes" id="UP001151699">
    <property type="component" value="Chromosome B"/>
</dbReference>
<dbReference type="PRINTS" id="PR00080">
    <property type="entry name" value="SDRFAMILY"/>
</dbReference>